<dbReference type="PROSITE" id="PS51819">
    <property type="entry name" value="VOC"/>
    <property type="match status" value="1"/>
</dbReference>
<keyword evidence="6" id="KW-1185">Reference proteome</keyword>
<dbReference type="RefSeq" id="WP_230505422.1">
    <property type="nucleotide sequence ID" value="NZ_CAKJTJ010000067.1"/>
</dbReference>
<accession>A0ABN8AH89</accession>
<comment type="caution">
    <text evidence="5">The sequence shown here is derived from an EMBL/GenBank/DDBJ whole genome shotgun (WGS) entry which is preliminary data.</text>
</comment>
<dbReference type="InterPro" id="IPR029068">
    <property type="entry name" value="Glyas_Bleomycin-R_OHBP_Dase"/>
</dbReference>
<keyword evidence="3" id="KW-0046">Antibiotic resistance</keyword>
<dbReference type="SUPFAM" id="SSF54593">
    <property type="entry name" value="Glyoxalase/Bleomycin resistance protein/Dihydroxybiphenyl dioxygenase"/>
    <property type="match status" value="1"/>
</dbReference>
<dbReference type="Proteomes" id="UP000789833">
    <property type="component" value="Unassembled WGS sequence"/>
</dbReference>
<gene>
    <name evidence="5" type="ORF">BACCIP111883_04543</name>
</gene>
<dbReference type="CDD" id="cd08349">
    <property type="entry name" value="BLMA_like"/>
    <property type="match status" value="1"/>
</dbReference>
<evidence type="ECO:0000256" key="2">
    <source>
        <dbReference type="ARBA" id="ARBA00021572"/>
    </source>
</evidence>
<evidence type="ECO:0000256" key="3">
    <source>
        <dbReference type="ARBA" id="ARBA00023251"/>
    </source>
</evidence>
<evidence type="ECO:0000313" key="5">
    <source>
        <dbReference type="EMBL" id="CAG9623711.1"/>
    </source>
</evidence>
<evidence type="ECO:0000313" key="6">
    <source>
        <dbReference type="Proteomes" id="UP000789833"/>
    </source>
</evidence>
<organism evidence="5 6">
    <name type="scientific">Sutcliffiella rhizosphaerae</name>
    <dbReference type="NCBI Taxonomy" id="2880967"/>
    <lineage>
        <taxon>Bacteria</taxon>
        <taxon>Bacillati</taxon>
        <taxon>Bacillota</taxon>
        <taxon>Bacilli</taxon>
        <taxon>Bacillales</taxon>
        <taxon>Bacillaceae</taxon>
        <taxon>Sutcliffiella</taxon>
    </lineage>
</organism>
<feature type="domain" description="VOC" evidence="4">
    <location>
        <begin position="8"/>
        <end position="123"/>
    </location>
</feature>
<reference evidence="5 6" key="1">
    <citation type="submission" date="2021-10" db="EMBL/GenBank/DDBJ databases">
        <authorList>
            <person name="Criscuolo A."/>
        </authorList>
    </citation>
    <scope>NUCLEOTIDE SEQUENCE [LARGE SCALE GENOMIC DNA]</scope>
    <source>
        <strain evidence="6">CIP 111883</strain>
    </source>
</reference>
<name>A0ABN8AH89_9BACI</name>
<evidence type="ECO:0000259" key="4">
    <source>
        <dbReference type="PROSITE" id="PS51819"/>
    </source>
</evidence>
<dbReference type="EMBL" id="CAKJTJ010000067">
    <property type="protein sequence ID" value="CAG9623711.1"/>
    <property type="molecule type" value="Genomic_DNA"/>
</dbReference>
<comment type="similarity">
    <text evidence="1">Belongs to the bleomycin resistance protein family.</text>
</comment>
<protein>
    <recommendedName>
        <fullName evidence="2">Bleomycin resistance protein</fullName>
    </recommendedName>
</protein>
<dbReference type="InterPro" id="IPR037523">
    <property type="entry name" value="VOC_core"/>
</dbReference>
<dbReference type="Gene3D" id="3.10.180.10">
    <property type="entry name" value="2,3-Dihydroxybiphenyl 1,2-Dioxygenase, domain 1"/>
    <property type="match status" value="1"/>
</dbReference>
<evidence type="ECO:0000256" key="1">
    <source>
        <dbReference type="ARBA" id="ARBA00011051"/>
    </source>
</evidence>
<sequence length="128" mass="15153">MTDKSVRQMSIPVLRIFEVDKAKEFYCDFLEFEINWEHRFEPDFPIYMEIQSGECKLHLSEHHGDGTPGTLIRIATENIESLHESLLKKDYKYTRPGLEDTPWNMKEIRIGDPFGNRIIFYEKTSHVS</sequence>
<proteinExistence type="inferred from homology"/>
<dbReference type="InterPro" id="IPR000335">
    <property type="entry name" value="Bleomycin-R"/>
</dbReference>
<dbReference type="Pfam" id="PF19581">
    <property type="entry name" value="Glyoxalase_7"/>
    <property type="match status" value="1"/>
</dbReference>